<evidence type="ECO:0000313" key="12">
    <source>
        <dbReference type="Proteomes" id="UP000784435"/>
    </source>
</evidence>
<dbReference type="SUPFAM" id="SSF53633">
    <property type="entry name" value="Carbamate kinase-like"/>
    <property type="match status" value="1"/>
</dbReference>
<dbReference type="EMBL" id="DYUK01000266">
    <property type="protein sequence ID" value="HJG81137.1"/>
    <property type="molecule type" value="Genomic_DNA"/>
</dbReference>
<evidence type="ECO:0000256" key="8">
    <source>
        <dbReference type="ARBA" id="ARBA00022840"/>
    </source>
</evidence>
<dbReference type="GO" id="GO:0003991">
    <property type="term" value="F:acetylglutamate kinase activity"/>
    <property type="evidence" value="ECO:0007669"/>
    <property type="project" value="UniProtKB-EC"/>
</dbReference>
<name>A0A921MG23_9MICO</name>
<dbReference type="NCBIfam" id="TIGR00761">
    <property type="entry name" value="argB"/>
    <property type="match status" value="1"/>
</dbReference>
<dbReference type="InterPro" id="IPR001048">
    <property type="entry name" value="Asp/Glu/Uridylate_kinase"/>
</dbReference>
<dbReference type="InterPro" id="IPR037528">
    <property type="entry name" value="ArgB"/>
</dbReference>
<evidence type="ECO:0000259" key="10">
    <source>
        <dbReference type="Pfam" id="PF00696"/>
    </source>
</evidence>
<dbReference type="GO" id="GO:0005524">
    <property type="term" value="F:ATP binding"/>
    <property type="evidence" value="ECO:0007669"/>
    <property type="project" value="UniProtKB-KW"/>
</dbReference>
<gene>
    <name evidence="11" type="primary">argB</name>
    <name evidence="11" type="ORF">K8V08_12075</name>
</gene>
<dbReference type="InterPro" id="IPR001057">
    <property type="entry name" value="Glu/AcGlu_kinase"/>
</dbReference>
<keyword evidence="4" id="KW-0028">Amino-acid biosynthesis</keyword>
<comment type="catalytic activity">
    <reaction evidence="9">
        <text>N-acetyl-L-glutamate + ATP = N-acetyl-L-glutamyl 5-phosphate + ADP</text>
        <dbReference type="Rhea" id="RHEA:14629"/>
        <dbReference type="ChEBI" id="CHEBI:30616"/>
        <dbReference type="ChEBI" id="CHEBI:44337"/>
        <dbReference type="ChEBI" id="CHEBI:57936"/>
        <dbReference type="ChEBI" id="CHEBI:456216"/>
        <dbReference type="EC" id="2.7.2.8"/>
    </reaction>
</comment>
<evidence type="ECO:0000256" key="4">
    <source>
        <dbReference type="ARBA" id="ARBA00022605"/>
    </source>
</evidence>
<sequence>IRPIVVHGGGPQISTMLDRLGISSEFRAGQRVTSEEAAHVARMVLAGDVNRDIVARINQNGSAAVGLSGEDGDLLLARPATVVVGDERVDLGRVGTVASVSTDLIHELLDAGRVPVICSIAAEAGGEPGRPLNVNADLAAAAIARHMRADKLMMLTDVAGLYRNWPDTDSLISQISSDELRELLPRLDSGMIPKMTAALEAVEAGVGHAHIVDGRVAHSILLEVFTTEGIGTMVSADPEALERTRGGLA</sequence>
<evidence type="ECO:0000256" key="5">
    <source>
        <dbReference type="ARBA" id="ARBA00022679"/>
    </source>
</evidence>
<comment type="caution">
    <text evidence="11">The sequence shown here is derived from an EMBL/GenBank/DDBJ whole genome shotgun (WGS) entry which is preliminary data.</text>
</comment>
<evidence type="ECO:0000256" key="6">
    <source>
        <dbReference type="ARBA" id="ARBA00022741"/>
    </source>
</evidence>
<keyword evidence="5 11" id="KW-0808">Transferase</keyword>
<dbReference type="PIRSF" id="PIRSF000728">
    <property type="entry name" value="NAGK"/>
    <property type="match status" value="1"/>
</dbReference>
<dbReference type="PRINTS" id="PR00474">
    <property type="entry name" value="GLU5KINASE"/>
</dbReference>
<accession>A0A921MG23</accession>
<dbReference type="PANTHER" id="PTHR23342">
    <property type="entry name" value="N-ACETYLGLUTAMATE SYNTHASE"/>
    <property type="match status" value="1"/>
</dbReference>
<dbReference type="HAMAP" id="MF_00082">
    <property type="entry name" value="ArgB"/>
    <property type="match status" value="1"/>
</dbReference>
<reference evidence="11" key="1">
    <citation type="journal article" date="2021" name="PeerJ">
        <title>Extensive microbial diversity within the chicken gut microbiome revealed by metagenomics and culture.</title>
        <authorList>
            <person name="Gilroy R."/>
            <person name="Ravi A."/>
            <person name="Getino M."/>
            <person name="Pursley I."/>
            <person name="Horton D.L."/>
            <person name="Alikhan N.F."/>
            <person name="Baker D."/>
            <person name="Gharbi K."/>
            <person name="Hall N."/>
            <person name="Watson M."/>
            <person name="Adriaenssens E.M."/>
            <person name="Foster-Nyarko E."/>
            <person name="Jarju S."/>
            <person name="Secka A."/>
            <person name="Antonio M."/>
            <person name="Oren A."/>
            <person name="Chaudhuri R.R."/>
            <person name="La Ragione R."/>
            <person name="Hildebrand F."/>
            <person name="Pallen M.J."/>
        </authorList>
    </citation>
    <scope>NUCLEOTIDE SEQUENCE</scope>
    <source>
        <strain evidence="11">ChiGjej5B5-7349</strain>
    </source>
</reference>
<evidence type="ECO:0000256" key="1">
    <source>
        <dbReference type="ARBA" id="ARBA00004828"/>
    </source>
</evidence>
<reference evidence="11" key="2">
    <citation type="submission" date="2021-09" db="EMBL/GenBank/DDBJ databases">
        <authorList>
            <person name="Gilroy R."/>
        </authorList>
    </citation>
    <scope>NUCLEOTIDE SEQUENCE</scope>
    <source>
        <strain evidence="11">ChiGjej5B5-7349</strain>
    </source>
</reference>
<feature type="non-terminal residue" evidence="11">
    <location>
        <position position="1"/>
    </location>
</feature>
<dbReference type="EC" id="2.7.2.8" evidence="2"/>
<proteinExistence type="inferred from homology"/>
<keyword evidence="8" id="KW-0067">ATP-binding</keyword>
<dbReference type="PANTHER" id="PTHR23342:SF0">
    <property type="entry name" value="N-ACETYLGLUTAMATE SYNTHASE, MITOCHONDRIAL"/>
    <property type="match status" value="1"/>
</dbReference>
<dbReference type="InterPro" id="IPR036393">
    <property type="entry name" value="AceGlu_kinase-like_sf"/>
</dbReference>
<feature type="domain" description="Aspartate/glutamate/uridylate kinase" evidence="10">
    <location>
        <begin position="2"/>
        <end position="213"/>
    </location>
</feature>
<comment type="pathway">
    <text evidence="1">Amino-acid biosynthesis; L-arginine biosynthesis; N(2)-acetyl-L-ornithine from L-glutamate: step 2/4.</text>
</comment>
<evidence type="ECO:0000256" key="3">
    <source>
        <dbReference type="ARBA" id="ARBA00022571"/>
    </source>
</evidence>
<dbReference type="Gene3D" id="3.40.1160.10">
    <property type="entry name" value="Acetylglutamate kinase-like"/>
    <property type="match status" value="1"/>
</dbReference>
<dbReference type="FunFam" id="3.40.1160.10:FF:000004">
    <property type="entry name" value="Acetylglutamate kinase"/>
    <property type="match status" value="1"/>
</dbReference>
<dbReference type="Pfam" id="PF00696">
    <property type="entry name" value="AA_kinase"/>
    <property type="match status" value="1"/>
</dbReference>
<evidence type="ECO:0000256" key="9">
    <source>
        <dbReference type="ARBA" id="ARBA00048141"/>
    </source>
</evidence>
<keyword evidence="7 11" id="KW-0418">Kinase</keyword>
<evidence type="ECO:0000256" key="2">
    <source>
        <dbReference type="ARBA" id="ARBA00013065"/>
    </source>
</evidence>
<keyword evidence="6" id="KW-0547">Nucleotide-binding</keyword>
<dbReference type="GO" id="GO:0005737">
    <property type="term" value="C:cytoplasm"/>
    <property type="evidence" value="ECO:0007669"/>
    <property type="project" value="InterPro"/>
</dbReference>
<dbReference type="InterPro" id="IPR004662">
    <property type="entry name" value="AcgluKinase_fam"/>
</dbReference>
<evidence type="ECO:0000313" key="11">
    <source>
        <dbReference type="EMBL" id="HJG81137.1"/>
    </source>
</evidence>
<protein>
    <recommendedName>
        <fullName evidence="2">acetylglutamate kinase</fullName>
        <ecNumber evidence="2">2.7.2.8</ecNumber>
    </recommendedName>
</protein>
<organism evidence="11 12">
    <name type="scientific">Brevibacterium senegalense</name>
    <dbReference type="NCBI Taxonomy" id="1033736"/>
    <lineage>
        <taxon>Bacteria</taxon>
        <taxon>Bacillati</taxon>
        <taxon>Actinomycetota</taxon>
        <taxon>Actinomycetes</taxon>
        <taxon>Micrococcales</taxon>
        <taxon>Brevibacteriaceae</taxon>
        <taxon>Brevibacterium</taxon>
    </lineage>
</organism>
<dbReference type="AlphaFoldDB" id="A0A921MG23"/>
<dbReference type="Proteomes" id="UP000784435">
    <property type="component" value="Unassembled WGS sequence"/>
</dbReference>
<keyword evidence="3" id="KW-0055">Arginine biosynthesis</keyword>
<dbReference type="GO" id="GO:0006526">
    <property type="term" value="P:L-arginine biosynthetic process"/>
    <property type="evidence" value="ECO:0007669"/>
    <property type="project" value="UniProtKB-KW"/>
</dbReference>
<evidence type="ECO:0000256" key="7">
    <source>
        <dbReference type="ARBA" id="ARBA00022777"/>
    </source>
</evidence>